<protein>
    <submittedName>
        <fullName evidence="2">Uncharacterized protein LOC100374962</fullName>
    </submittedName>
</protein>
<name>A0ABM0GJ73_SACKO</name>
<keyword evidence="1" id="KW-1185">Reference proteome</keyword>
<dbReference type="Pfam" id="PF22593">
    <property type="entry name" value="SPMIP11"/>
    <property type="match status" value="1"/>
</dbReference>
<sequence>MAAHCCGSFGAYKHLYSRHQDLSTDGLETVWVSKRFIPTDLRSTAPVPKHKPMVSREYQQLPSYWVPLGEPSLKVIDRGYEEREIYASQPSTRSEEWSSLRQILPSRGTCRRGYPPNWGTGIAVPPPTSPYKETRFPHINSPMTRYVDHMHQTNRLFKLH</sequence>
<gene>
    <name evidence="2" type="primary">LOC100374962</name>
</gene>
<dbReference type="GeneID" id="100374962"/>
<evidence type="ECO:0000313" key="2">
    <source>
        <dbReference type="RefSeq" id="XP_002731026.1"/>
    </source>
</evidence>
<evidence type="ECO:0000313" key="1">
    <source>
        <dbReference type="Proteomes" id="UP000694865"/>
    </source>
</evidence>
<proteinExistence type="predicted"/>
<dbReference type="RefSeq" id="XP_002731026.1">
    <property type="nucleotide sequence ID" value="XM_002730980.2"/>
</dbReference>
<reference evidence="2" key="1">
    <citation type="submission" date="2025-08" db="UniProtKB">
        <authorList>
            <consortium name="RefSeq"/>
        </authorList>
    </citation>
    <scope>IDENTIFICATION</scope>
    <source>
        <tissue evidence="2">Testes</tissue>
    </source>
</reference>
<dbReference type="Proteomes" id="UP000694865">
    <property type="component" value="Unplaced"/>
</dbReference>
<organism evidence="1 2">
    <name type="scientific">Saccoglossus kowalevskii</name>
    <name type="common">Acorn worm</name>
    <dbReference type="NCBI Taxonomy" id="10224"/>
    <lineage>
        <taxon>Eukaryota</taxon>
        <taxon>Metazoa</taxon>
        <taxon>Hemichordata</taxon>
        <taxon>Enteropneusta</taxon>
        <taxon>Harrimaniidae</taxon>
        <taxon>Saccoglossus</taxon>
    </lineage>
</organism>
<accession>A0ABM0GJ73</accession>